<dbReference type="AlphaFoldDB" id="A0A1U7NAH7"/>
<dbReference type="Proteomes" id="UP000186657">
    <property type="component" value="Unassembled WGS sequence"/>
</dbReference>
<reference evidence="2 3" key="1">
    <citation type="submission" date="2016-10" db="EMBL/GenBank/DDBJ databases">
        <title>Comparative genomics uncovers the prolific and rare metabolic potential of the cyanobacterial genus Moorea.</title>
        <authorList>
            <person name="Leao T."/>
            <person name="Castelao G."/>
            <person name="Korobeynikov A."/>
            <person name="Monroe E.A."/>
            <person name="Podell S."/>
            <person name="Glukhov E."/>
            <person name="Allen E."/>
            <person name="Gerwick W.H."/>
            <person name="Gerwick L."/>
        </authorList>
    </citation>
    <scope>NUCLEOTIDE SEQUENCE [LARGE SCALE GENOMIC DNA]</scope>
    <source>
        <strain evidence="2 3">PNG5-198</strain>
    </source>
</reference>
<keyword evidence="3" id="KW-1185">Reference proteome</keyword>
<evidence type="ECO:0000256" key="1">
    <source>
        <dbReference type="SAM" id="MobiDB-lite"/>
    </source>
</evidence>
<comment type="caution">
    <text evidence="2">The sequence shown here is derived from an EMBL/GenBank/DDBJ whole genome shotgun (WGS) entry which is preliminary data.</text>
</comment>
<evidence type="ECO:0000313" key="3">
    <source>
        <dbReference type="Proteomes" id="UP000186657"/>
    </source>
</evidence>
<organism evidence="2 3">
    <name type="scientific">Moorena bouillonii PNG</name>
    <dbReference type="NCBI Taxonomy" id="568701"/>
    <lineage>
        <taxon>Bacteria</taxon>
        <taxon>Bacillati</taxon>
        <taxon>Cyanobacteriota</taxon>
        <taxon>Cyanophyceae</taxon>
        <taxon>Coleofasciculales</taxon>
        <taxon>Coleofasciculaceae</taxon>
        <taxon>Moorena</taxon>
    </lineage>
</organism>
<name>A0A1U7NAH7_9CYAN</name>
<feature type="region of interest" description="Disordered" evidence="1">
    <location>
        <begin position="1"/>
        <end position="29"/>
    </location>
</feature>
<gene>
    <name evidence="2" type="ORF">BJP37_31935</name>
</gene>
<sequence length="381" mass="41464">MESTDLINQNPRSPILVKMPGEDGSTGSTIDQSMPTEVAIEHGVNTLVNDVVDQALVQVKSNQELQLVREKVATVMGDTLKEIAAEHPQCQSPLATGVSPMNNNNTNTNNSAVECGISGAKQVQELGFTEFTAGLINSAFDAIMGATIKQMEAYRELVANLAKTLAQFQAENVSDAQITDHLVQHYPDGPGGTVVRPNYTFKTIPANPNTGTQEKPANHLLREVAQALEAETINLTNPLTLTIQENQERFFTSQVQEIRSKIGELLATNMIEHLRAIAREGMARIVVTDGEIVSKLTFNVTATEEQTTGKNQYQYQETNPYIRGRAVAGSGNVSAGASHNKLTVKPVNESSFDAVTMSTDIIGQVKIRFKTETFPPVDRNR</sequence>
<protein>
    <submittedName>
        <fullName evidence="2">Uncharacterized protein</fullName>
    </submittedName>
</protein>
<dbReference type="EMBL" id="MKZS01000001">
    <property type="protein sequence ID" value="OLT62962.1"/>
    <property type="molecule type" value="Genomic_DNA"/>
</dbReference>
<feature type="compositionally biased region" description="Polar residues" evidence="1">
    <location>
        <begin position="1"/>
        <end position="12"/>
    </location>
</feature>
<evidence type="ECO:0000313" key="2">
    <source>
        <dbReference type="EMBL" id="OLT62962.1"/>
    </source>
</evidence>
<accession>A0A1U7NAH7</accession>
<proteinExistence type="predicted"/>